<evidence type="ECO:0000313" key="3">
    <source>
        <dbReference type="Proteomes" id="UP000002654"/>
    </source>
</evidence>
<sequence>MRLTLVLIVLLVEYIALAVTAYIGYTYYAAVPRWLIDTLRGQLNSTVTGPLSIFFHNLVIMTADSVPFIGPASLALSLSATGFILGVFMGYSGGGYLALALAYLATVMLPHGILELASYAFATAGSIDATRRLLSKRGGALRSWAIHYAVAAALLLAAAYIEWYEIVALRPILHSIIH</sequence>
<reference evidence="2 3" key="1">
    <citation type="journal article" date="2011" name="PLoS ONE">
        <title>The complete genome sequence of Thermoproteus tenax: a physiologically versatile member of the Crenarchaeota.</title>
        <authorList>
            <person name="Siebers B."/>
            <person name="Zaparty M."/>
            <person name="Raddatz G."/>
            <person name="Tjaden B."/>
            <person name="Albers S.V."/>
            <person name="Bell S.D."/>
            <person name="Blombach F."/>
            <person name="Kletzin A."/>
            <person name="Kyrpides N."/>
            <person name="Lanz C."/>
            <person name="Plagens A."/>
            <person name="Rampp M."/>
            <person name="Rosinus A."/>
            <person name="von Jan M."/>
            <person name="Makarova K.S."/>
            <person name="Klenk H.P."/>
            <person name="Schuster S.C."/>
            <person name="Hensel R."/>
        </authorList>
    </citation>
    <scope>NUCLEOTIDE SEQUENCE [LARGE SCALE GENOMIC DNA]</scope>
    <source>
        <strain evidence="3">ATCC 35583 / DSM 2078 / JCM 9277 / NBRC 100435 / Kra 1</strain>
    </source>
</reference>
<organism evidence="2 3">
    <name type="scientific">Thermoproteus tenax (strain ATCC 35583 / DSM 2078 / JCM 9277 / NBRC 100435 / Kra 1)</name>
    <dbReference type="NCBI Taxonomy" id="768679"/>
    <lineage>
        <taxon>Archaea</taxon>
        <taxon>Thermoproteota</taxon>
        <taxon>Thermoprotei</taxon>
        <taxon>Thermoproteales</taxon>
        <taxon>Thermoproteaceae</taxon>
        <taxon>Thermoproteus</taxon>
    </lineage>
</organism>
<dbReference type="PaxDb" id="768679-TTX_0306"/>
<name>G4RN38_THETK</name>
<keyword evidence="1" id="KW-0812">Transmembrane</keyword>
<dbReference type="EMBL" id="FN869859">
    <property type="protein sequence ID" value="CCC80982.1"/>
    <property type="molecule type" value="Genomic_DNA"/>
</dbReference>
<dbReference type="AlphaFoldDB" id="G4RN38"/>
<feature type="transmembrane region" description="Helical" evidence="1">
    <location>
        <begin position="72"/>
        <end position="91"/>
    </location>
</feature>
<dbReference type="PATRIC" id="fig|768679.9.peg.323"/>
<keyword evidence="3" id="KW-1185">Reference proteome</keyword>
<dbReference type="KEGG" id="ttn:TTX_0306"/>
<evidence type="ECO:0000256" key="1">
    <source>
        <dbReference type="SAM" id="Phobius"/>
    </source>
</evidence>
<feature type="transmembrane region" description="Helical" evidence="1">
    <location>
        <begin position="143"/>
        <end position="161"/>
    </location>
</feature>
<dbReference type="HOGENOM" id="CLU_123171_0_0_2"/>
<proteinExistence type="predicted"/>
<feature type="transmembrane region" description="Helical" evidence="1">
    <location>
        <begin position="97"/>
        <end position="122"/>
    </location>
</feature>
<protein>
    <submittedName>
        <fullName evidence="2">Uncharacterized membrane protein</fullName>
    </submittedName>
</protein>
<keyword evidence="1" id="KW-0472">Membrane</keyword>
<accession>G4RN38</accession>
<keyword evidence="1" id="KW-1133">Transmembrane helix</keyword>
<dbReference type="eggNOG" id="arCOG01995">
    <property type="taxonomic scope" value="Archaea"/>
</dbReference>
<evidence type="ECO:0000313" key="2">
    <source>
        <dbReference type="EMBL" id="CCC80982.1"/>
    </source>
</evidence>
<dbReference type="Proteomes" id="UP000002654">
    <property type="component" value="Chromosome"/>
</dbReference>
<gene>
    <name evidence="2" type="ordered locus">TTX_0306</name>
</gene>
<dbReference type="RefSeq" id="WP_014126239.1">
    <property type="nucleotide sequence ID" value="NC_016070.1"/>
</dbReference>
<dbReference type="STRING" id="768679.TTX_0306"/>
<dbReference type="GeneID" id="11263317"/>